<feature type="region of interest" description="Disordered" evidence="1">
    <location>
        <begin position="34"/>
        <end position="62"/>
    </location>
</feature>
<organism evidence="2">
    <name type="scientific">Hymenolepis diminuta</name>
    <name type="common">Rat tapeworm</name>
    <dbReference type="NCBI Taxonomy" id="6216"/>
    <lineage>
        <taxon>Eukaryota</taxon>
        <taxon>Metazoa</taxon>
        <taxon>Spiralia</taxon>
        <taxon>Lophotrochozoa</taxon>
        <taxon>Platyhelminthes</taxon>
        <taxon>Cestoda</taxon>
        <taxon>Eucestoda</taxon>
        <taxon>Cyclophyllidea</taxon>
        <taxon>Hymenolepididae</taxon>
        <taxon>Hymenolepis</taxon>
    </lineage>
</organism>
<sequence>LKSDIPVQVDGEPWIQSPGQIVVLRSALKATMLKKRKRRKVNRRHTEPGLGASSGVAGESGPGSGVIVQPPLATTIPGVSESSNATTASTSSTNTTAPSVGGLYSSSGGSGGMSSSGKSRRALTVLRSEAAIGASQYTLHSQVAIPSERRPVTPTPYILHDFTLEDRFVDCGSGPELAPRNNRFRGTTVSAAAAAASTRVVTASAPSVDSSSAGPSSSSSTSASAPSSTTSSESCSAAASPDFLLNLSPPEE</sequence>
<protein>
    <submittedName>
        <fullName evidence="2">DAGKa domain-containing protein</fullName>
    </submittedName>
</protein>
<accession>A0A158QC22</accession>
<dbReference type="AlphaFoldDB" id="A0A158QC22"/>
<feature type="region of interest" description="Disordered" evidence="1">
    <location>
        <begin position="200"/>
        <end position="252"/>
    </location>
</feature>
<feature type="region of interest" description="Disordered" evidence="1">
    <location>
        <begin position="76"/>
        <end position="120"/>
    </location>
</feature>
<name>A0A158QC22_HYMDI</name>
<dbReference type="STRING" id="6216.A0A158QC22"/>
<feature type="compositionally biased region" description="Basic residues" evidence="1">
    <location>
        <begin position="34"/>
        <end position="43"/>
    </location>
</feature>
<evidence type="ECO:0000256" key="1">
    <source>
        <dbReference type="SAM" id="MobiDB-lite"/>
    </source>
</evidence>
<evidence type="ECO:0000313" key="2">
    <source>
        <dbReference type="WBParaSite" id="HDID_0000084501-mRNA-1"/>
    </source>
</evidence>
<dbReference type="WBParaSite" id="HDID_0000084501-mRNA-1">
    <property type="protein sequence ID" value="HDID_0000084501-mRNA-1"/>
    <property type="gene ID" value="HDID_0000084501"/>
</dbReference>
<proteinExistence type="predicted"/>
<reference evidence="2" key="1">
    <citation type="submission" date="2016-04" db="UniProtKB">
        <authorList>
            <consortium name="WormBaseParasite"/>
        </authorList>
    </citation>
    <scope>IDENTIFICATION</scope>
</reference>
<feature type="compositionally biased region" description="Low complexity" evidence="1">
    <location>
        <begin position="82"/>
        <end position="107"/>
    </location>
</feature>
<feature type="compositionally biased region" description="Low complexity" evidence="1">
    <location>
        <begin position="200"/>
        <end position="241"/>
    </location>
</feature>